<keyword evidence="7" id="KW-1185">Reference proteome</keyword>
<name>A0A1I7W5R8_LOALO</name>
<dbReference type="WBParaSite" id="EN70_9978">
    <property type="protein sequence ID" value="EN70_9978"/>
    <property type="gene ID" value="EN70_9978"/>
</dbReference>
<feature type="region of interest" description="Disordered" evidence="5">
    <location>
        <begin position="432"/>
        <end position="519"/>
    </location>
</feature>
<keyword evidence="4 6" id="KW-0472">Membrane</keyword>
<dbReference type="Gene3D" id="1.10.1450.10">
    <property type="entry name" value="Tetraspanin"/>
    <property type="match status" value="1"/>
</dbReference>
<evidence type="ECO:0000256" key="5">
    <source>
        <dbReference type="SAM" id="MobiDB-lite"/>
    </source>
</evidence>
<evidence type="ECO:0000256" key="3">
    <source>
        <dbReference type="ARBA" id="ARBA00022989"/>
    </source>
</evidence>
<dbReference type="InParanoid" id="A0A1I7W5R8"/>
<organism evidence="7 8">
    <name type="scientific">Loa loa</name>
    <name type="common">Eye worm</name>
    <name type="synonym">Filaria loa</name>
    <dbReference type="NCBI Taxonomy" id="7209"/>
    <lineage>
        <taxon>Eukaryota</taxon>
        <taxon>Metazoa</taxon>
        <taxon>Ecdysozoa</taxon>
        <taxon>Nematoda</taxon>
        <taxon>Chromadorea</taxon>
        <taxon>Rhabditida</taxon>
        <taxon>Spirurina</taxon>
        <taxon>Spiruromorpha</taxon>
        <taxon>Filarioidea</taxon>
        <taxon>Onchocercidae</taxon>
        <taxon>Loa</taxon>
    </lineage>
</organism>
<feature type="transmembrane region" description="Helical" evidence="6">
    <location>
        <begin position="119"/>
        <end position="141"/>
    </location>
</feature>
<dbReference type="PANTHER" id="PTHR19282:SF502">
    <property type="entry name" value="TETRASPANIN-14"/>
    <property type="match status" value="1"/>
</dbReference>
<feature type="transmembrane region" description="Helical" evidence="6">
    <location>
        <begin position="309"/>
        <end position="334"/>
    </location>
</feature>
<dbReference type="STRING" id="7209.A0A1I7W5R8"/>
<gene>
    <name evidence="8" type="primary">LOAG_02236</name>
</gene>
<proteinExistence type="predicted"/>
<reference evidence="8" key="2">
    <citation type="submission" date="2016-11" db="UniProtKB">
        <authorList>
            <consortium name="WormBaseParasite"/>
        </authorList>
    </citation>
    <scope>IDENTIFICATION</scope>
</reference>
<dbReference type="PANTHER" id="PTHR19282">
    <property type="entry name" value="TETRASPANIN"/>
    <property type="match status" value="1"/>
</dbReference>
<evidence type="ECO:0000256" key="2">
    <source>
        <dbReference type="ARBA" id="ARBA00022692"/>
    </source>
</evidence>
<feature type="compositionally biased region" description="Polar residues" evidence="5">
    <location>
        <begin position="372"/>
        <end position="392"/>
    </location>
</feature>
<keyword evidence="2 6" id="KW-0812">Transmembrane</keyword>
<keyword evidence="3 6" id="KW-1133">Transmembrane helix</keyword>
<protein>
    <submittedName>
        <fullName evidence="8">Tetraspanin</fullName>
    </submittedName>
</protein>
<feature type="compositionally biased region" description="Polar residues" evidence="5">
    <location>
        <begin position="504"/>
        <end position="519"/>
    </location>
</feature>
<comment type="subcellular location">
    <subcellularLocation>
        <location evidence="1">Membrane</location>
        <topology evidence="1">Multi-pass membrane protein</topology>
    </subcellularLocation>
</comment>
<dbReference type="SUPFAM" id="SSF48652">
    <property type="entry name" value="Tetraspanin"/>
    <property type="match status" value="1"/>
</dbReference>
<dbReference type="GO" id="GO:0005886">
    <property type="term" value="C:plasma membrane"/>
    <property type="evidence" value="ECO:0007669"/>
    <property type="project" value="TreeGrafter"/>
</dbReference>
<dbReference type="PRINTS" id="PR00259">
    <property type="entry name" value="TMFOUR"/>
</dbReference>
<dbReference type="Pfam" id="PF00335">
    <property type="entry name" value="Tetraspanin"/>
    <property type="match status" value="1"/>
</dbReference>
<reference evidence="7" key="1">
    <citation type="submission" date="2012-04" db="EMBL/GenBank/DDBJ databases">
        <title>The Genome Sequence of Loa loa.</title>
        <authorList>
            <consortium name="The Broad Institute Genome Sequencing Platform"/>
            <consortium name="Broad Institute Genome Sequencing Center for Infectious Disease"/>
            <person name="Nutman T.B."/>
            <person name="Fink D.L."/>
            <person name="Russ C."/>
            <person name="Young S."/>
            <person name="Zeng Q."/>
            <person name="Gargeya S."/>
            <person name="Alvarado L."/>
            <person name="Berlin A."/>
            <person name="Chapman S.B."/>
            <person name="Chen Z."/>
            <person name="Freedman E."/>
            <person name="Gellesch M."/>
            <person name="Goldberg J."/>
            <person name="Griggs A."/>
            <person name="Gujja S."/>
            <person name="Heilman E.R."/>
            <person name="Heiman D."/>
            <person name="Howarth C."/>
            <person name="Mehta T."/>
            <person name="Neiman D."/>
            <person name="Pearson M."/>
            <person name="Roberts A."/>
            <person name="Saif S."/>
            <person name="Shea T."/>
            <person name="Shenoy N."/>
            <person name="Sisk P."/>
            <person name="Stolte C."/>
            <person name="Sykes S."/>
            <person name="White J."/>
            <person name="Yandava C."/>
            <person name="Haas B."/>
            <person name="Henn M.R."/>
            <person name="Nusbaum C."/>
            <person name="Birren B."/>
        </authorList>
    </citation>
    <scope>NUCLEOTIDE SEQUENCE [LARGE SCALE GENOMIC DNA]</scope>
</reference>
<feature type="transmembrane region" description="Helical" evidence="6">
    <location>
        <begin position="75"/>
        <end position="99"/>
    </location>
</feature>
<feature type="transmembrane region" description="Helical" evidence="6">
    <location>
        <begin position="153"/>
        <end position="174"/>
    </location>
</feature>
<feature type="compositionally biased region" description="Pro residues" evidence="5">
    <location>
        <begin position="438"/>
        <end position="448"/>
    </location>
</feature>
<accession>A0A1I7W5R8</accession>
<dbReference type="eggNOG" id="KOG3882">
    <property type="taxonomic scope" value="Eukaryota"/>
</dbReference>
<feature type="compositionally biased region" description="Polar residues" evidence="5">
    <location>
        <begin position="460"/>
        <end position="495"/>
    </location>
</feature>
<dbReference type="OrthoDB" id="2014092at2759"/>
<feature type="region of interest" description="Disordered" evidence="5">
    <location>
        <begin position="372"/>
        <end position="394"/>
    </location>
</feature>
<evidence type="ECO:0000313" key="8">
    <source>
        <dbReference type="WBParaSite" id="EN70_9978"/>
    </source>
</evidence>
<evidence type="ECO:0000256" key="4">
    <source>
        <dbReference type="ARBA" id="ARBA00023136"/>
    </source>
</evidence>
<dbReference type="Proteomes" id="UP000095285">
    <property type="component" value="Unassembled WGS sequence"/>
</dbReference>
<evidence type="ECO:0000256" key="6">
    <source>
        <dbReference type="SAM" id="Phobius"/>
    </source>
</evidence>
<dbReference type="FunCoup" id="A0A1I7W5R8">
    <property type="interactions" value="4"/>
</dbReference>
<sequence length="519" mass="58300">MQIIRSRLRTDWEPTPKPYMSLTFLVGVKEKHLLMPSVEYGRFGLQPTAINQNRNKHFLNEPKKRKPRQEICAPLKWLCFIANFLVFLIGVTCLALGVYLCIKDPRPIAEWADVFLNPAVVLTIIGLVICIVSLMGSLGALRDNIALLKTFALSVFFCYIIIVIFTFLLFILFYSDTTEGLSAHSILIYSVKNYHTNRNLADFVDYIQEQFECCGVSSASQGYRDWQLSDQFNCNSTNPYPEKCGVPFSCCKRSVVSEAAAGSTNPLLPAMRSLQCWLNAQTKRPQELEADLHTRGCLQPLRTVFESHAVHIGAVVAIIIIPVCISVCLSNILAKQIDHQRYLLEREARRCERRRRRNERIRFRDPCISAVETNASEPKRSTSAPRHSTGLNSDDRATVIDLELESVKVAESLRPSVAVQPEKKLPALNLSSFSQSAPPVPPHEPPPLNGEIKRHRKHCQPTSNSASKQIVQTSSTINQYQRISSGTSIAAAQSKQKQRRRSVATVSPPKTTAENRAQQ</sequence>
<evidence type="ECO:0000313" key="7">
    <source>
        <dbReference type="Proteomes" id="UP000095285"/>
    </source>
</evidence>
<dbReference type="InterPro" id="IPR018499">
    <property type="entry name" value="Tetraspanin/Peripherin"/>
</dbReference>
<evidence type="ECO:0000256" key="1">
    <source>
        <dbReference type="ARBA" id="ARBA00004141"/>
    </source>
</evidence>
<dbReference type="AlphaFoldDB" id="A0A1I7W5R8"/>
<dbReference type="InterPro" id="IPR008952">
    <property type="entry name" value="Tetraspanin_EC2_sf"/>
</dbReference>